<keyword evidence="1" id="KW-0472">Membrane</keyword>
<evidence type="ECO:0000313" key="2">
    <source>
        <dbReference type="EMBL" id="KJA23835.1"/>
    </source>
</evidence>
<dbReference type="EMBL" id="KN817540">
    <property type="protein sequence ID" value="KJA23835.1"/>
    <property type="molecule type" value="Genomic_DNA"/>
</dbReference>
<dbReference type="Proteomes" id="UP000054270">
    <property type="component" value="Unassembled WGS sequence"/>
</dbReference>
<keyword evidence="3" id="KW-1185">Reference proteome</keyword>
<reference evidence="3" key="1">
    <citation type="submission" date="2014-04" db="EMBL/GenBank/DDBJ databases">
        <title>Evolutionary Origins and Diversification of the Mycorrhizal Mutualists.</title>
        <authorList>
            <consortium name="DOE Joint Genome Institute"/>
            <consortium name="Mycorrhizal Genomics Consortium"/>
            <person name="Kohler A."/>
            <person name="Kuo A."/>
            <person name="Nagy L.G."/>
            <person name="Floudas D."/>
            <person name="Copeland A."/>
            <person name="Barry K.W."/>
            <person name="Cichocki N."/>
            <person name="Veneault-Fourrey C."/>
            <person name="LaButti K."/>
            <person name="Lindquist E.A."/>
            <person name="Lipzen A."/>
            <person name="Lundell T."/>
            <person name="Morin E."/>
            <person name="Murat C."/>
            <person name="Riley R."/>
            <person name="Ohm R."/>
            <person name="Sun H."/>
            <person name="Tunlid A."/>
            <person name="Henrissat B."/>
            <person name="Grigoriev I.V."/>
            <person name="Hibbett D.S."/>
            <person name="Martin F."/>
        </authorList>
    </citation>
    <scope>NUCLEOTIDE SEQUENCE [LARGE SCALE GENOMIC DNA]</scope>
    <source>
        <strain evidence="3">FD-334 SS-4</strain>
    </source>
</reference>
<feature type="transmembrane region" description="Helical" evidence="1">
    <location>
        <begin position="139"/>
        <end position="166"/>
    </location>
</feature>
<evidence type="ECO:0000256" key="1">
    <source>
        <dbReference type="SAM" id="Phobius"/>
    </source>
</evidence>
<keyword evidence="1" id="KW-0812">Transmembrane</keyword>
<name>A0A0D2PWG8_HYPSF</name>
<sequence>MPTMSYADTTVNVSYPDITTYPEVTTMAPFKIAIARPLVHVHRKSIRPKEPKCDVLQTKITKVQTQEIIVATEKVQPILYQKRLRQILNSYRNVNPPSMDIFKIIILTQCILPLLSWPGTSTLRRWTKYPFLFATSQAILYTTSLLIITKTTVLLSALIVLAALHVDEISAFMTRLAHAAHVFFENLEIFLSDLYTRSNIPSVRTYLNEYLDALLTSLGHQIETADTSGGILDDKCSSADDHPQSKQLVPICANSRMCVESPGDVQGRNVQKTVSRRLDAVYLEFDAEGWLLLPGAVQDPGQENLKHWQCVVPAPRHLE</sequence>
<evidence type="ECO:0000313" key="3">
    <source>
        <dbReference type="Proteomes" id="UP000054270"/>
    </source>
</evidence>
<protein>
    <submittedName>
        <fullName evidence="2">Uncharacterized protein</fullName>
    </submittedName>
</protein>
<dbReference type="AlphaFoldDB" id="A0A0D2PWG8"/>
<accession>A0A0D2PWG8</accession>
<proteinExistence type="predicted"/>
<gene>
    <name evidence="2" type="ORF">HYPSUDRAFT_559139</name>
</gene>
<organism evidence="2 3">
    <name type="scientific">Hypholoma sublateritium (strain FD-334 SS-4)</name>
    <dbReference type="NCBI Taxonomy" id="945553"/>
    <lineage>
        <taxon>Eukaryota</taxon>
        <taxon>Fungi</taxon>
        <taxon>Dikarya</taxon>
        <taxon>Basidiomycota</taxon>
        <taxon>Agaricomycotina</taxon>
        <taxon>Agaricomycetes</taxon>
        <taxon>Agaricomycetidae</taxon>
        <taxon>Agaricales</taxon>
        <taxon>Agaricineae</taxon>
        <taxon>Strophariaceae</taxon>
        <taxon>Hypholoma</taxon>
    </lineage>
</organism>
<keyword evidence="1" id="KW-1133">Transmembrane helix</keyword>